<evidence type="ECO:0000259" key="12">
    <source>
        <dbReference type="PROSITE" id="PS50862"/>
    </source>
</evidence>
<dbReference type="InterPro" id="IPR036621">
    <property type="entry name" value="Anticodon-bd_dom_sf"/>
</dbReference>
<reference evidence="13 14" key="1">
    <citation type="submission" date="2020-07" db="EMBL/GenBank/DDBJ databases">
        <title>Huge and variable diversity of episymbiotic CPR bacteria and DPANN archaea in groundwater ecosystems.</title>
        <authorList>
            <person name="He C.Y."/>
            <person name="Keren R."/>
            <person name="Whittaker M."/>
            <person name="Farag I.F."/>
            <person name="Doudna J."/>
            <person name="Cate J.H.D."/>
            <person name="Banfield J.F."/>
        </authorList>
    </citation>
    <scope>NUCLEOTIDE SEQUENCE [LARGE SCALE GENOMIC DNA]</scope>
    <source>
        <strain evidence="13">NC_groundwater_541_Ag_S-0.1um_46_50</strain>
    </source>
</reference>
<dbReference type="InterPro" id="IPR002314">
    <property type="entry name" value="aa-tRNA-synt_IIb"/>
</dbReference>
<dbReference type="InterPro" id="IPR045864">
    <property type="entry name" value="aa-tRNA-synth_II/BPL/LPL"/>
</dbReference>
<accession>A0A7T5URX7</accession>
<keyword evidence="4" id="KW-0479">Metal-binding</keyword>
<dbReference type="CDD" id="cd00860">
    <property type="entry name" value="ThrRS_anticodon"/>
    <property type="match status" value="1"/>
</dbReference>
<dbReference type="GO" id="GO:0006435">
    <property type="term" value="P:threonyl-tRNA aminoacylation"/>
    <property type="evidence" value="ECO:0007669"/>
    <property type="project" value="UniProtKB-UniRule"/>
</dbReference>
<dbReference type="InterPro" id="IPR047246">
    <property type="entry name" value="ThrRS_anticodon"/>
</dbReference>
<dbReference type="InterPro" id="IPR004154">
    <property type="entry name" value="Anticodon-bd"/>
</dbReference>
<dbReference type="NCBIfam" id="TIGR00418">
    <property type="entry name" value="thrS"/>
    <property type="match status" value="1"/>
</dbReference>
<evidence type="ECO:0000256" key="10">
    <source>
        <dbReference type="ARBA" id="ARBA00049515"/>
    </source>
</evidence>
<protein>
    <recommendedName>
        <fullName evidence="2 11">Threonine--tRNA ligase</fullName>
        <ecNumber evidence="2 11">6.1.1.3</ecNumber>
    </recommendedName>
</protein>
<dbReference type="Gene3D" id="3.40.50.800">
    <property type="entry name" value="Anticodon-binding domain"/>
    <property type="match status" value="1"/>
</dbReference>
<dbReference type="SUPFAM" id="SSF55681">
    <property type="entry name" value="Class II aaRS and biotin synthetases"/>
    <property type="match status" value="1"/>
</dbReference>
<dbReference type="SUPFAM" id="SSF52954">
    <property type="entry name" value="Class II aaRS ABD-related"/>
    <property type="match status" value="1"/>
</dbReference>
<dbReference type="EMBL" id="CP066690">
    <property type="protein sequence ID" value="QQG45063.1"/>
    <property type="molecule type" value="Genomic_DNA"/>
</dbReference>
<evidence type="ECO:0000256" key="1">
    <source>
        <dbReference type="ARBA" id="ARBA00008226"/>
    </source>
</evidence>
<evidence type="ECO:0000256" key="6">
    <source>
        <dbReference type="ARBA" id="ARBA00022833"/>
    </source>
</evidence>
<evidence type="ECO:0000256" key="7">
    <source>
        <dbReference type="ARBA" id="ARBA00022840"/>
    </source>
</evidence>
<evidence type="ECO:0000313" key="13">
    <source>
        <dbReference type="EMBL" id="QQG45063.1"/>
    </source>
</evidence>
<evidence type="ECO:0000256" key="11">
    <source>
        <dbReference type="NCBIfam" id="TIGR00418"/>
    </source>
</evidence>
<evidence type="ECO:0000256" key="4">
    <source>
        <dbReference type="ARBA" id="ARBA00022723"/>
    </source>
</evidence>
<comment type="similarity">
    <text evidence="1">Belongs to the class-II aminoacyl-tRNA synthetase family.</text>
</comment>
<dbReference type="PROSITE" id="PS50862">
    <property type="entry name" value="AA_TRNA_LIGASE_II"/>
    <property type="match status" value="1"/>
</dbReference>
<keyword evidence="8" id="KW-0648">Protein biosynthesis</keyword>
<evidence type="ECO:0000256" key="2">
    <source>
        <dbReference type="ARBA" id="ARBA00013163"/>
    </source>
</evidence>
<keyword evidence="3 13" id="KW-0436">Ligase</keyword>
<dbReference type="GO" id="GO:0046872">
    <property type="term" value="F:metal ion binding"/>
    <property type="evidence" value="ECO:0007669"/>
    <property type="project" value="UniProtKB-KW"/>
</dbReference>
<dbReference type="Pfam" id="PF00587">
    <property type="entry name" value="tRNA-synt_2b"/>
    <property type="match status" value="1"/>
</dbReference>
<name>A0A7T5URX7_9BACT</name>
<keyword evidence="5" id="KW-0547">Nucleotide-binding</keyword>
<evidence type="ECO:0000256" key="9">
    <source>
        <dbReference type="ARBA" id="ARBA00023146"/>
    </source>
</evidence>
<feature type="domain" description="Aminoacyl-transfer RNA synthetases class-II family profile" evidence="12">
    <location>
        <begin position="33"/>
        <end position="300"/>
    </location>
</feature>
<dbReference type="GO" id="GO:0004829">
    <property type="term" value="F:threonine-tRNA ligase activity"/>
    <property type="evidence" value="ECO:0007669"/>
    <property type="project" value="UniProtKB-UniRule"/>
</dbReference>
<dbReference type="Pfam" id="PF03129">
    <property type="entry name" value="HGTP_anticodon"/>
    <property type="match status" value="1"/>
</dbReference>
<gene>
    <name evidence="13" type="primary">thrS</name>
    <name evidence="13" type="ORF">HYW89_03620</name>
</gene>
<dbReference type="AlphaFoldDB" id="A0A7T5URX7"/>
<dbReference type="InterPro" id="IPR002320">
    <property type="entry name" value="Thr-tRNA-ligase_IIa"/>
</dbReference>
<comment type="catalytic activity">
    <reaction evidence="10">
        <text>tRNA(Thr) + L-threonine + ATP = L-threonyl-tRNA(Thr) + AMP + diphosphate + H(+)</text>
        <dbReference type="Rhea" id="RHEA:24624"/>
        <dbReference type="Rhea" id="RHEA-COMP:9670"/>
        <dbReference type="Rhea" id="RHEA-COMP:9704"/>
        <dbReference type="ChEBI" id="CHEBI:15378"/>
        <dbReference type="ChEBI" id="CHEBI:30616"/>
        <dbReference type="ChEBI" id="CHEBI:33019"/>
        <dbReference type="ChEBI" id="CHEBI:57926"/>
        <dbReference type="ChEBI" id="CHEBI:78442"/>
        <dbReference type="ChEBI" id="CHEBI:78534"/>
        <dbReference type="ChEBI" id="CHEBI:456215"/>
        <dbReference type="EC" id="6.1.1.3"/>
    </reaction>
</comment>
<dbReference type="FunFam" id="3.30.930.10:FF:000002">
    <property type="entry name" value="Threonine--tRNA ligase"/>
    <property type="match status" value="1"/>
</dbReference>
<dbReference type="GO" id="GO:0005737">
    <property type="term" value="C:cytoplasm"/>
    <property type="evidence" value="ECO:0007669"/>
    <property type="project" value="UniProtKB-UniRule"/>
</dbReference>
<dbReference type="FunFam" id="3.40.50.800:FF:000001">
    <property type="entry name" value="Threonine--tRNA ligase"/>
    <property type="match status" value="1"/>
</dbReference>
<dbReference type="Gene3D" id="3.30.930.10">
    <property type="entry name" value="Bira Bifunctional Protein, Domain 2"/>
    <property type="match status" value="1"/>
</dbReference>
<dbReference type="InterPro" id="IPR006195">
    <property type="entry name" value="aa-tRNA-synth_II"/>
</dbReference>
<dbReference type="PANTHER" id="PTHR11451">
    <property type="entry name" value="THREONINE-TRNA LIGASE"/>
    <property type="match status" value="1"/>
</dbReference>
<dbReference type="CDD" id="cd00771">
    <property type="entry name" value="ThrRS_core"/>
    <property type="match status" value="1"/>
</dbReference>
<keyword evidence="9" id="KW-0030">Aminoacyl-tRNA synthetase</keyword>
<dbReference type="EC" id="6.1.1.3" evidence="2 11"/>
<sequence length="399" mass="46103">MTKIDLPENDHRKWGQKLDLFSFHDVAPGAPFWHPKGMTVVKELEKYIRSLQDQYGYHEISTPIMVKKGLFEKSGHWKFFKDDIFQLKVDKEIYALKPMNCPESTLVYSSSKRSYRDLPLRLAEIGRLHRNELSGVLGGLLRVRQITMDDAHIFCRRDQIKSELVAVLTMTQKFYKNLGLPVSYGLATKPKKALGDIQAWKEAEKILGEALDEVGLPYKILKGEGAFYGPKIHFDIKDSLGRVWTIATAQLDFQMPERFKLEYINERGKPERPAMIHRAIFGSFERFIGILLEHFKGALPFWLSPIQVSLLSVSDATKKYCLELARSLREENIRFWIDDRNETIGKKIREAELQKIPYILVVGEREAGSKTVSVRRRGDKNIQNMTLDAFIKKTVQEKI</sequence>
<evidence type="ECO:0000256" key="8">
    <source>
        <dbReference type="ARBA" id="ARBA00022917"/>
    </source>
</evidence>
<keyword evidence="6" id="KW-0862">Zinc</keyword>
<dbReference type="InterPro" id="IPR033728">
    <property type="entry name" value="ThrRS_core"/>
</dbReference>
<evidence type="ECO:0000256" key="3">
    <source>
        <dbReference type="ARBA" id="ARBA00022598"/>
    </source>
</evidence>
<proteinExistence type="inferred from homology"/>
<organism evidence="13 14">
    <name type="scientific">Candidatus Sungiibacteriota bacterium</name>
    <dbReference type="NCBI Taxonomy" id="2750080"/>
    <lineage>
        <taxon>Bacteria</taxon>
        <taxon>Candidatus Sungiibacteriota</taxon>
    </lineage>
</organism>
<dbReference type="Proteomes" id="UP000595618">
    <property type="component" value="Chromosome"/>
</dbReference>
<dbReference type="PRINTS" id="PR01047">
    <property type="entry name" value="TRNASYNTHTHR"/>
</dbReference>
<evidence type="ECO:0000256" key="5">
    <source>
        <dbReference type="ARBA" id="ARBA00022741"/>
    </source>
</evidence>
<keyword evidence="7" id="KW-0067">ATP-binding</keyword>
<evidence type="ECO:0000313" key="14">
    <source>
        <dbReference type="Proteomes" id="UP000595618"/>
    </source>
</evidence>
<dbReference type="GO" id="GO:0005524">
    <property type="term" value="F:ATP binding"/>
    <property type="evidence" value="ECO:0007669"/>
    <property type="project" value="UniProtKB-KW"/>
</dbReference>
<dbReference type="PANTHER" id="PTHR11451:SF44">
    <property type="entry name" value="THREONINE--TRNA LIGASE, CHLOROPLASTIC_MITOCHONDRIAL 2"/>
    <property type="match status" value="1"/>
</dbReference>